<dbReference type="EMBL" id="UYSU01037434">
    <property type="protein sequence ID" value="VDL99037.1"/>
    <property type="molecule type" value="Genomic_DNA"/>
</dbReference>
<dbReference type="AlphaFoldDB" id="A0A183T854"/>
<dbReference type="Pfam" id="PF16190">
    <property type="entry name" value="E1_FCCH"/>
    <property type="match status" value="1"/>
</dbReference>
<evidence type="ECO:0000256" key="1">
    <source>
        <dbReference type="SAM" id="Phobius"/>
    </source>
</evidence>
<dbReference type="InterPro" id="IPR042302">
    <property type="entry name" value="E1_FCCH_sf"/>
</dbReference>
<sequence>MRSRATDDSYRISAAIAMLSVAISIDASLTDVIPLISFIKEETPKLTPKGRGHLFLDDGDAIKFLEVPGMTELNGRVSNVKVTSNTTLQLDIDTRAFGKFSGVGLAVEHRMPKMVSFDPIWKQIVRPDILFFDESKPEERGFMRWQHLLLVLAGVLAGSNRYPN</sequence>
<gene>
    <name evidence="3" type="ORF">SSLN_LOCUS12652</name>
</gene>
<keyword evidence="1" id="KW-0812">Transmembrane</keyword>
<reference evidence="5" key="1">
    <citation type="submission" date="2016-06" db="UniProtKB">
        <authorList>
            <consortium name="WormBaseParasite"/>
        </authorList>
    </citation>
    <scope>IDENTIFICATION</scope>
</reference>
<proteinExistence type="predicted"/>
<feature type="domain" description="Ubiquitin-activating enzyme E1 FCCH" evidence="2">
    <location>
        <begin position="55"/>
        <end position="108"/>
    </location>
</feature>
<keyword evidence="1" id="KW-0472">Membrane</keyword>
<keyword evidence="4" id="KW-1185">Reference proteome</keyword>
<evidence type="ECO:0000313" key="4">
    <source>
        <dbReference type="Proteomes" id="UP000275846"/>
    </source>
</evidence>
<dbReference type="Proteomes" id="UP000275846">
    <property type="component" value="Unassembled WGS sequence"/>
</dbReference>
<name>A0A183T854_SCHSO</name>
<dbReference type="WBParaSite" id="SSLN_0001313201-mRNA-1">
    <property type="protein sequence ID" value="SSLN_0001313201-mRNA-1"/>
    <property type="gene ID" value="SSLN_0001313201"/>
</dbReference>
<evidence type="ECO:0000259" key="2">
    <source>
        <dbReference type="Pfam" id="PF16190"/>
    </source>
</evidence>
<feature type="transmembrane region" description="Helical" evidence="1">
    <location>
        <begin position="12"/>
        <end position="39"/>
    </location>
</feature>
<dbReference type="InterPro" id="IPR032418">
    <property type="entry name" value="E1_FCCH"/>
</dbReference>
<dbReference type="Gene3D" id="3.40.50.12550">
    <property type="entry name" value="Ubiquitin-activating enzyme E1, inactive adenylation domain, subdomain 2"/>
    <property type="match status" value="1"/>
</dbReference>
<organism evidence="5">
    <name type="scientific">Schistocephalus solidus</name>
    <name type="common">Tapeworm</name>
    <dbReference type="NCBI Taxonomy" id="70667"/>
    <lineage>
        <taxon>Eukaryota</taxon>
        <taxon>Metazoa</taxon>
        <taxon>Spiralia</taxon>
        <taxon>Lophotrochozoa</taxon>
        <taxon>Platyhelminthes</taxon>
        <taxon>Cestoda</taxon>
        <taxon>Eucestoda</taxon>
        <taxon>Diphyllobothriidea</taxon>
        <taxon>Diphyllobothriidae</taxon>
        <taxon>Schistocephalus</taxon>
    </lineage>
</organism>
<reference evidence="3 4" key="2">
    <citation type="submission" date="2018-11" db="EMBL/GenBank/DDBJ databases">
        <authorList>
            <consortium name="Pathogen Informatics"/>
        </authorList>
    </citation>
    <scope>NUCLEOTIDE SEQUENCE [LARGE SCALE GENOMIC DNA]</scope>
    <source>
        <strain evidence="3 4">NST_G2</strain>
    </source>
</reference>
<protein>
    <submittedName>
        <fullName evidence="5">E1_FCCH domain-containing protein</fullName>
    </submittedName>
</protein>
<keyword evidence="1" id="KW-1133">Transmembrane helix</keyword>
<evidence type="ECO:0000313" key="5">
    <source>
        <dbReference type="WBParaSite" id="SSLN_0001313201-mRNA-1"/>
    </source>
</evidence>
<accession>A0A183T854</accession>
<dbReference type="STRING" id="70667.A0A183T854"/>
<evidence type="ECO:0000313" key="3">
    <source>
        <dbReference type="EMBL" id="VDL99037.1"/>
    </source>
</evidence>
<dbReference type="Gene3D" id="2.40.30.180">
    <property type="entry name" value="Ubiquitin-activating enzyme E1, FCCH domain"/>
    <property type="match status" value="1"/>
</dbReference>